<feature type="compositionally biased region" description="Polar residues" evidence="1">
    <location>
        <begin position="56"/>
        <end position="68"/>
    </location>
</feature>
<name>A0A4Y2JDZ8_ARAVE</name>
<sequence>MLQICPFLWISVHKTMGSLKMKECLENDVMPLVSEAIDQEKNPTVACQDPACHHNPQPQHYSSTSRPRNTIEDTHHHNHP</sequence>
<evidence type="ECO:0000313" key="3">
    <source>
        <dbReference type="Proteomes" id="UP000499080"/>
    </source>
</evidence>
<evidence type="ECO:0000256" key="1">
    <source>
        <dbReference type="SAM" id="MobiDB-lite"/>
    </source>
</evidence>
<protein>
    <submittedName>
        <fullName evidence="2">Uncharacterized protein</fullName>
    </submittedName>
</protein>
<evidence type="ECO:0000313" key="2">
    <source>
        <dbReference type="EMBL" id="GBM88533.1"/>
    </source>
</evidence>
<feature type="region of interest" description="Disordered" evidence="1">
    <location>
        <begin position="44"/>
        <end position="80"/>
    </location>
</feature>
<feature type="compositionally biased region" description="Basic and acidic residues" evidence="1">
    <location>
        <begin position="69"/>
        <end position="80"/>
    </location>
</feature>
<reference evidence="2 3" key="1">
    <citation type="journal article" date="2019" name="Sci. Rep.">
        <title>Orb-weaving spider Araneus ventricosus genome elucidates the spidroin gene catalogue.</title>
        <authorList>
            <person name="Kono N."/>
            <person name="Nakamura H."/>
            <person name="Ohtoshi R."/>
            <person name="Moran D.A.P."/>
            <person name="Shinohara A."/>
            <person name="Yoshida Y."/>
            <person name="Fujiwara M."/>
            <person name="Mori M."/>
            <person name="Tomita M."/>
            <person name="Arakawa K."/>
        </authorList>
    </citation>
    <scope>NUCLEOTIDE SEQUENCE [LARGE SCALE GENOMIC DNA]</scope>
</reference>
<dbReference type="AlphaFoldDB" id="A0A4Y2JDZ8"/>
<keyword evidence="3" id="KW-1185">Reference proteome</keyword>
<accession>A0A4Y2JDZ8</accession>
<dbReference type="Proteomes" id="UP000499080">
    <property type="component" value="Unassembled WGS sequence"/>
</dbReference>
<gene>
    <name evidence="2" type="ORF">AVEN_40710_1</name>
</gene>
<comment type="caution">
    <text evidence="2">The sequence shown here is derived from an EMBL/GenBank/DDBJ whole genome shotgun (WGS) entry which is preliminary data.</text>
</comment>
<dbReference type="EMBL" id="BGPR01003472">
    <property type="protein sequence ID" value="GBM88533.1"/>
    <property type="molecule type" value="Genomic_DNA"/>
</dbReference>
<organism evidence="2 3">
    <name type="scientific">Araneus ventricosus</name>
    <name type="common">Orbweaver spider</name>
    <name type="synonym">Epeira ventricosa</name>
    <dbReference type="NCBI Taxonomy" id="182803"/>
    <lineage>
        <taxon>Eukaryota</taxon>
        <taxon>Metazoa</taxon>
        <taxon>Ecdysozoa</taxon>
        <taxon>Arthropoda</taxon>
        <taxon>Chelicerata</taxon>
        <taxon>Arachnida</taxon>
        <taxon>Araneae</taxon>
        <taxon>Araneomorphae</taxon>
        <taxon>Entelegynae</taxon>
        <taxon>Araneoidea</taxon>
        <taxon>Araneidae</taxon>
        <taxon>Araneus</taxon>
    </lineage>
</organism>
<proteinExistence type="predicted"/>